<keyword evidence="3" id="KW-0406">Ion transport</keyword>
<dbReference type="PANTHER" id="PTHR45715">
    <property type="entry name" value="ATPASE H+-TRANSPORTING V1 SUBUNIT E1A-RELATED"/>
    <property type="match status" value="1"/>
</dbReference>
<name>A0A834GM48_RHOSS</name>
<evidence type="ECO:0000256" key="1">
    <source>
        <dbReference type="ARBA" id="ARBA00005901"/>
    </source>
</evidence>
<evidence type="ECO:0000256" key="2">
    <source>
        <dbReference type="ARBA" id="ARBA00022448"/>
    </source>
</evidence>
<evidence type="ECO:0000313" key="4">
    <source>
        <dbReference type="EMBL" id="KAF7138284.1"/>
    </source>
</evidence>
<dbReference type="AlphaFoldDB" id="A0A834GM48"/>
<keyword evidence="5" id="KW-1185">Reference proteome</keyword>
<gene>
    <name evidence="4" type="ORF">RHSIM_Rhsim07G0085300</name>
</gene>
<dbReference type="EMBL" id="WJXA01000007">
    <property type="protein sequence ID" value="KAF7138284.1"/>
    <property type="molecule type" value="Genomic_DNA"/>
</dbReference>
<dbReference type="Gene3D" id="3.30.2320.30">
    <property type="entry name" value="ATP synthase, E subunit, C-terminal"/>
    <property type="match status" value="1"/>
</dbReference>
<dbReference type="SUPFAM" id="SSF160527">
    <property type="entry name" value="V-type ATPase subunit E-like"/>
    <property type="match status" value="1"/>
</dbReference>
<sequence>MNDADVSKQIQQMVRFIRQEAEEKANEISVSAEEEFNIEKLQLVEAEKKKIRQEYERKEKQVEVRRKIEYSMQLNASRIKVLQAQDDVVNSMKEAAAKELLKVSSEHNVYRKLLKDLVVQDGDCASSGLSPTMATVTLLVTLRRWQCTSSSKADMAKEYGLMQFHWVVEDSKYAFMPSLLRLKEPAVLLRCRKEDLDVVDNILNSAKQEYAEKANVHAPEILVDKTVFLPPAPSHHNAHAPFCSGGVVLASRDGKIVFENTLDARLDVVFRKKLPEVSHFLTRWFGPLQSPTLFSSPSIVSASCSLDKLLHEGLEHFVPIVYMISLRCQGAAADFECWTSGHVDAWGEIWSALSCPPQDPP</sequence>
<comment type="caution">
    <text evidence="4">The sequence shown here is derived from an EMBL/GenBank/DDBJ whole genome shotgun (WGS) entry which is preliminary data.</text>
</comment>
<dbReference type="Gene3D" id="6.10.250.1620">
    <property type="match status" value="1"/>
</dbReference>
<protein>
    <submittedName>
        <fullName evidence="4">Uncharacterized protein</fullName>
    </submittedName>
</protein>
<proteinExistence type="inferred from homology"/>
<dbReference type="GO" id="GO:0046961">
    <property type="term" value="F:proton-transporting ATPase activity, rotational mechanism"/>
    <property type="evidence" value="ECO:0007669"/>
    <property type="project" value="InterPro"/>
</dbReference>
<dbReference type="InterPro" id="IPR038495">
    <property type="entry name" value="ATPase_E_C"/>
</dbReference>
<reference evidence="4" key="1">
    <citation type="submission" date="2019-11" db="EMBL/GenBank/DDBJ databases">
        <authorList>
            <person name="Liu Y."/>
            <person name="Hou J."/>
            <person name="Li T.-Q."/>
            <person name="Guan C.-H."/>
            <person name="Wu X."/>
            <person name="Wu H.-Z."/>
            <person name="Ling F."/>
            <person name="Zhang R."/>
            <person name="Shi X.-G."/>
            <person name="Ren J.-P."/>
            <person name="Chen E.-F."/>
            <person name="Sun J.-M."/>
        </authorList>
    </citation>
    <scope>NUCLEOTIDE SEQUENCE</scope>
    <source>
        <strain evidence="4">Adult_tree_wgs_1</strain>
        <tissue evidence="4">Leaves</tissue>
    </source>
</reference>
<evidence type="ECO:0000256" key="3">
    <source>
        <dbReference type="ARBA" id="ARBA00023065"/>
    </source>
</evidence>
<dbReference type="Pfam" id="PF01991">
    <property type="entry name" value="vATP-synt_E"/>
    <property type="match status" value="2"/>
</dbReference>
<accession>A0A834GM48</accession>
<dbReference type="OrthoDB" id="10263003at2759"/>
<dbReference type="InterPro" id="IPR002842">
    <property type="entry name" value="ATPase_V1_Esu"/>
</dbReference>
<comment type="similarity">
    <text evidence="1">Belongs to the V-ATPase E subunit family.</text>
</comment>
<dbReference type="Proteomes" id="UP000626092">
    <property type="component" value="Unassembled WGS sequence"/>
</dbReference>
<dbReference type="GO" id="GO:0033178">
    <property type="term" value="C:proton-transporting two-sector ATPase complex, catalytic domain"/>
    <property type="evidence" value="ECO:0007669"/>
    <property type="project" value="InterPro"/>
</dbReference>
<keyword evidence="2" id="KW-0813">Transport</keyword>
<organism evidence="4 5">
    <name type="scientific">Rhododendron simsii</name>
    <name type="common">Sims's rhododendron</name>
    <dbReference type="NCBI Taxonomy" id="118357"/>
    <lineage>
        <taxon>Eukaryota</taxon>
        <taxon>Viridiplantae</taxon>
        <taxon>Streptophyta</taxon>
        <taxon>Embryophyta</taxon>
        <taxon>Tracheophyta</taxon>
        <taxon>Spermatophyta</taxon>
        <taxon>Magnoliopsida</taxon>
        <taxon>eudicotyledons</taxon>
        <taxon>Gunneridae</taxon>
        <taxon>Pentapetalae</taxon>
        <taxon>asterids</taxon>
        <taxon>Ericales</taxon>
        <taxon>Ericaceae</taxon>
        <taxon>Ericoideae</taxon>
        <taxon>Rhodoreae</taxon>
        <taxon>Rhododendron</taxon>
    </lineage>
</organism>
<evidence type="ECO:0000313" key="5">
    <source>
        <dbReference type="Proteomes" id="UP000626092"/>
    </source>
</evidence>